<sequence length="289" mass="33016">MIDNDIVLEALGVICNAKITSVQQKQGEVGIGSGLLEAFKNLFFTAPATQLPVTQLISTVVDGDQTCSVSQSSLMRIDGHVSSELPGNIGIKGFPANKHVSKFEIEERNGRRFIINEEEFFDPRFHYDFTGMKDTDTFYRGDEEYWRPYGWQRFAIKVLDKYDGNEWLGTAGYRTRSVSGEWPVSYHGTSYDSACGIIKGRFKPGHHGVYGRGVYSTPDIEVALKYCKDFKSKKNGKTYKVILQNRINPSYREKHHNDKYWLVPINKEEEEEKMVARAIRPYGLLLKEF</sequence>
<dbReference type="Proteomes" id="UP000695023">
    <property type="component" value="Unplaced"/>
</dbReference>
<dbReference type="AlphaFoldDB" id="A0A9Y3RLC1"/>
<evidence type="ECO:0000313" key="2">
    <source>
        <dbReference type="RefSeq" id="XP_005741937.1"/>
    </source>
</evidence>
<proteinExistence type="predicted"/>
<keyword evidence="1" id="KW-1185">Reference proteome</keyword>
<reference evidence="2" key="1">
    <citation type="submission" date="2025-08" db="UniProtKB">
        <authorList>
            <consortium name="RefSeq"/>
        </authorList>
    </citation>
    <scope>IDENTIFICATION</scope>
</reference>
<dbReference type="GeneID" id="102194269"/>
<dbReference type="PANTHER" id="PTHR36649:SF28">
    <property type="entry name" value="UBIQUITIN-LIKE DOMAIN-CONTAINING PROTEIN"/>
    <property type="match status" value="1"/>
</dbReference>
<name>A0A9Y3RLC1_9CICH</name>
<dbReference type="RefSeq" id="XP_005741937.1">
    <property type="nucleotide sequence ID" value="XM_005741880.2"/>
</dbReference>
<protein>
    <submittedName>
        <fullName evidence="2">Uncharacterized protein LOC102194269</fullName>
    </submittedName>
</protein>
<organism evidence="1 2">
    <name type="scientific">Pundamilia nyererei</name>
    <dbReference type="NCBI Taxonomy" id="303518"/>
    <lineage>
        <taxon>Eukaryota</taxon>
        <taxon>Metazoa</taxon>
        <taxon>Chordata</taxon>
        <taxon>Craniata</taxon>
        <taxon>Vertebrata</taxon>
        <taxon>Euteleostomi</taxon>
        <taxon>Actinopterygii</taxon>
        <taxon>Neopterygii</taxon>
        <taxon>Teleostei</taxon>
        <taxon>Neoteleostei</taxon>
        <taxon>Acanthomorphata</taxon>
        <taxon>Ovalentaria</taxon>
        <taxon>Cichlomorphae</taxon>
        <taxon>Cichliformes</taxon>
        <taxon>Cichlidae</taxon>
        <taxon>African cichlids</taxon>
        <taxon>Pseudocrenilabrinae</taxon>
        <taxon>Haplochromini</taxon>
        <taxon>Pundamilia</taxon>
    </lineage>
</organism>
<accession>A0A9Y3RLC1</accession>
<dbReference type="Gene3D" id="3.90.175.10">
    <property type="entry name" value="Diphtheria Toxin, domain 1"/>
    <property type="match status" value="1"/>
</dbReference>
<dbReference type="SUPFAM" id="SSF56399">
    <property type="entry name" value="ADP-ribosylation"/>
    <property type="match status" value="1"/>
</dbReference>
<gene>
    <name evidence="2" type="primary">LOC102194269</name>
</gene>
<evidence type="ECO:0000313" key="1">
    <source>
        <dbReference type="Proteomes" id="UP000695023"/>
    </source>
</evidence>
<dbReference type="PANTHER" id="PTHR36649">
    <property type="entry name" value="UBIQUITIN-LIKE DOMAIN-CONTAINING PROTEIN"/>
    <property type="match status" value="1"/>
</dbReference>